<dbReference type="Gene3D" id="3.30.40.10">
    <property type="entry name" value="Zinc/RING finger domain, C3HC4 (zinc finger)"/>
    <property type="match status" value="1"/>
</dbReference>
<evidence type="ECO:0000313" key="8">
    <source>
        <dbReference type="Proteomes" id="UP000031443"/>
    </source>
</evidence>
<dbReference type="Pfam" id="PF13923">
    <property type="entry name" value="zf-C3HC4_2"/>
    <property type="match status" value="1"/>
</dbReference>
<feature type="domain" description="RING-type" evidence="6">
    <location>
        <begin position="300"/>
        <end position="339"/>
    </location>
</feature>
<name>M7BJ96_CHEMY</name>
<dbReference type="InterPro" id="IPR052443">
    <property type="entry name" value="E3_ubiq-ligase_RNF220-like"/>
</dbReference>
<dbReference type="InterPro" id="IPR001841">
    <property type="entry name" value="Znf_RING"/>
</dbReference>
<evidence type="ECO:0000313" key="7">
    <source>
        <dbReference type="EMBL" id="EMP37264.1"/>
    </source>
</evidence>
<dbReference type="EMBL" id="KB522805">
    <property type="protein sequence ID" value="EMP37264.1"/>
    <property type="molecule type" value="Genomic_DNA"/>
</dbReference>
<dbReference type="SUPFAM" id="SSF57850">
    <property type="entry name" value="RING/U-box"/>
    <property type="match status" value="1"/>
</dbReference>
<accession>M7BJ96</accession>
<dbReference type="GO" id="GO:0016567">
    <property type="term" value="P:protein ubiquitination"/>
    <property type="evidence" value="ECO:0007669"/>
    <property type="project" value="TreeGrafter"/>
</dbReference>
<dbReference type="InterPro" id="IPR013083">
    <property type="entry name" value="Znf_RING/FYVE/PHD"/>
</dbReference>
<keyword evidence="8" id="KW-1185">Reference proteome</keyword>
<protein>
    <recommendedName>
        <fullName evidence="6">RING-type domain-containing protein</fullName>
    </recommendedName>
</protein>
<evidence type="ECO:0000256" key="3">
    <source>
        <dbReference type="ARBA" id="ARBA00022833"/>
    </source>
</evidence>
<feature type="compositionally biased region" description="Polar residues" evidence="5">
    <location>
        <begin position="128"/>
        <end position="146"/>
    </location>
</feature>
<feature type="region of interest" description="Disordered" evidence="5">
    <location>
        <begin position="125"/>
        <end position="159"/>
    </location>
</feature>
<dbReference type="GO" id="GO:0008270">
    <property type="term" value="F:zinc ion binding"/>
    <property type="evidence" value="ECO:0007669"/>
    <property type="project" value="UniProtKB-KW"/>
</dbReference>
<dbReference type="PANTHER" id="PTHR13459">
    <property type="entry name" value="E3 UBIQUITIN-PROTEIN LIGASE RNF220 ISOFORM X1"/>
    <property type="match status" value="1"/>
</dbReference>
<sequence>MENSPGLLNPLASPALLVLASTSEGTRSTSTPCQQPRHFGVPVAMEKPSQLPFLGAAYSLVYPHPDRLAPASRDYPPQLLPLPPPFGHPSLERGGVGMLGYSALHPFTPFHLADDVEEAMTPLEDAQRLSQSPAISAQDGTDSPKGSPQAYEDGHKVDRQQTFLQVKSNREGRMGARAGRFKRIRPCLEEQMEGPLPTGSRLAEAEDEFSDESRCGGYEYRSPKKNVLETKDCRLLAARSSPSQDSDEADMDSEGEELPAFAKQTKVEEEEGDSTLTVELLKAQIQGLRRRLLRKDSYKCHICLDSYSVPLTSIQCWHIHCEQCWLRTLGSKKLCPQCNAITSPADLRRVFF</sequence>
<dbReference type="Proteomes" id="UP000031443">
    <property type="component" value="Unassembled WGS sequence"/>
</dbReference>
<dbReference type="InterPro" id="IPR040178">
    <property type="entry name" value="RNF220_RING"/>
</dbReference>
<evidence type="ECO:0000256" key="4">
    <source>
        <dbReference type="PROSITE-ProRule" id="PRU00175"/>
    </source>
</evidence>
<evidence type="ECO:0000256" key="1">
    <source>
        <dbReference type="ARBA" id="ARBA00022723"/>
    </source>
</evidence>
<dbReference type="AlphaFoldDB" id="M7BJ96"/>
<dbReference type="PANTHER" id="PTHR13459:SF4">
    <property type="entry name" value="RING-TYPE DOMAIN-CONTAINING PROTEIN"/>
    <property type="match status" value="1"/>
</dbReference>
<dbReference type="PROSITE" id="PS50089">
    <property type="entry name" value="ZF_RING_2"/>
    <property type="match status" value="1"/>
</dbReference>
<reference evidence="8" key="1">
    <citation type="journal article" date="2013" name="Nat. Genet.">
        <title>The draft genomes of soft-shell turtle and green sea turtle yield insights into the development and evolution of the turtle-specific body plan.</title>
        <authorList>
            <person name="Wang Z."/>
            <person name="Pascual-Anaya J."/>
            <person name="Zadissa A."/>
            <person name="Li W."/>
            <person name="Niimura Y."/>
            <person name="Huang Z."/>
            <person name="Li C."/>
            <person name="White S."/>
            <person name="Xiong Z."/>
            <person name="Fang D."/>
            <person name="Wang B."/>
            <person name="Ming Y."/>
            <person name="Chen Y."/>
            <person name="Zheng Y."/>
            <person name="Kuraku S."/>
            <person name="Pignatelli M."/>
            <person name="Herrero J."/>
            <person name="Beal K."/>
            <person name="Nozawa M."/>
            <person name="Li Q."/>
            <person name="Wang J."/>
            <person name="Zhang H."/>
            <person name="Yu L."/>
            <person name="Shigenobu S."/>
            <person name="Wang J."/>
            <person name="Liu J."/>
            <person name="Flicek P."/>
            <person name="Searle S."/>
            <person name="Wang J."/>
            <person name="Kuratani S."/>
            <person name="Yin Y."/>
            <person name="Aken B."/>
            <person name="Zhang G."/>
            <person name="Irie N."/>
        </authorList>
    </citation>
    <scope>NUCLEOTIDE SEQUENCE [LARGE SCALE GENOMIC DNA]</scope>
</reference>
<keyword evidence="1" id="KW-0479">Metal-binding</keyword>
<keyword evidence="3" id="KW-0862">Zinc</keyword>
<dbReference type="GO" id="GO:0061630">
    <property type="term" value="F:ubiquitin protein ligase activity"/>
    <property type="evidence" value="ECO:0007669"/>
    <property type="project" value="TreeGrafter"/>
</dbReference>
<organism evidence="7 8">
    <name type="scientific">Chelonia mydas</name>
    <name type="common">Green sea-turtle</name>
    <name type="synonym">Chelonia agassizi</name>
    <dbReference type="NCBI Taxonomy" id="8469"/>
    <lineage>
        <taxon>Eukaryota</taxon>
        <taxon>Metazoa</taxon>
        <taxon>Chordata</taxon>
        <taxon>Craniata</taxon>
        <taxon>Vertebrata</taxon>
        <taxon>Euteleostomi</taxon>
        <taxon>Archelosauria</taxon>
        <taxon>Testudinata</taxon>
        <taxon>Testudines</taxon>
        <taxon>Cryptodira</taxon>
        <taxon>Durocryptodira</taxon>
        <taxon>Americhelydia</taxon>
        <taxon>Chelonioidea</taxon>
        <taxon>Cheloniidae</taxon>
        <taxon>Chelonia</taxon>
    </lineage>
</organism>
<evidence type="ECO:0000256" key="2">
    <source>
        <dbReference type="ARBA" id="ARBA00022771"/>
    </source>
</evidence>
<evidence type="ECO:0000256" key="5">
    <source>
        <dbReference type="SAM" id="MobiDB-lite"/>
    </source>
</evidence>
<proteinExistence type="predicted"/>
<keyword evidence="2 4" id="KW-0863">Zinc-finger</keyword>
<evidence type="ECO:0000259" key="6">
    <source>
        <dbReference type="PROSITE" id="PS50089"/>
    </source>
</evidence>
<gene>
    <name evidence="7" type="ORF">UY3_05578</name>
</gene>
<dbReference type="CDD" id="cd16563">
    <property type="entry name" value="RING-HC_RNF220"/>
    <property type="match status" value="1"/>
</dbReference>